<accession>A0A9W4SXK7</accession>
<reference evidence="1" key="1">
    <citation type="submission" date="2022-08" db="EMBL/GenBank/DDBJ databases">
        <authorList>
            <person name="Kallberg Y."/>
            <person name="Tangrot J."/>
            <person name="Rosling A."/>
        </authorList>
    </citation>
    <scope>NUCLEOTIDE SEQUENCE</scope>
    <source>
        <strain evidence="1">Wild A</strain>
    </source>
</reference>
<comment type="caution">
    <text evidence="1">The sequence shown here is derived from an EMBL/GenBank/DDBJ whole genome shotgun (WGS) entry which is preliminary data.</text>
</comment>
<dbReference type="EMBL" id="CAMKVN010003619">
    <property type="protein sequence ID" value="CAI2185212.1"/>
    <property type="molecule type" value="Genomic_DNA"/>
</dbReference>
<keyword evidence="2" id="KW-1185">Reference proteome</keyword>
<name>A0A9W4SXK7_9GLOM</name>
<evidence type="ECO:0000313" key="2">
    <source>
        <dbReference type="Proteomes" id="UP001153678"/>
    </source>
</evidence>
<dbReference type="AlphaFoldDB" id="A0A9W4SXK7"/>
<gene>
    <name evidence="1" type="ORF">FWILDA_LOCUS11963</name>
</gene>
<organism evidence="1 2">
    <name type="scientific">Funneliformis geosporum</name>
    <dbReference type="NCBI Taxonomy" id="1117311"/>
    <lineage>
        <taxon>Eukaryota</taxon>
        <taxon>Fungi</taxon>
        <taxon>Fungi incertae sedis</taxon>
        <taxon>Mucoromycota</taxon>
        <taxon>Glomeromycotina</taxon>
        <taxon>Glomeromycetes</taxon>
        <taxon>Glomerales</taxon>
        <taxon>Glomeraceae</taxon>
        <taxon>Funneliformis</taxon>
    </lineage>
</organism>
<feature type="non-terminal residue" evidence="1">
    <location>
        <position position="1"/>
    </location>
</feature>
<protein>
    <submittedName>
        <fullName evidence="1">15741_t:CDS:1</fullName>
    </submittedName>
</protein>
<sequence>IKNLNEFSNDFQDINNEEIVLFNKRKDDLIIDNMLKLDVFIENLDEIIEDNIEEEVYNKSNN</sequence>
<dbReference type="Proteomes" id="UP001153678">
    <property type="component" value="Unassembled WGS sequence"/>
</dbReference>
<evidence type="ECO:0000313" key="1">
    <source>
        <dbReference type="EMBL" id="CAI2185212.1"/>
    </source>
</evidence>
<proteinExistence type="predicted"/>